<dbReference type="SUPFAM" id="SSF46785">
    <property type="entry name" value="Winged helix' DNA-binding domain"/>
    <property type="match status" value="1"/>
</dbReference>
<keyword evidence="7" id="KW-1185">Reference proteome</keyword>
<dbReference type="EMBL" id="CP109019">
    <property type="protein sequence ID" value="WUT81111.1"/>
    <property type="molecule type" value="Genomic_DNA"/>
</dbReference>
<dbReference type="RefSeq" id="WP_329395193.1">
    <property type="nucleotide sequence ID" value="NZ_CP109019.1"/>
</dbReference>
<evidence type="ECO:0000313" key="7">
    <source>
        <dbReference type="Proteomes" id="UP001432060"/>
    </source>
</evidence>
<dbReference type="InterPro" id="IPR011991">
    <property type="entry name" value="ArsR-like_HTH"/>
</dbReference>
<dbReference type="Proteomes" id="UP001432060">
    <property type="component" value="Chromosome"/>
</dbReference>
<dbReference type="InterPro" id="IPR002577">
    <property type="entry name" value="HTH_HxlR"/>
</dbReference>
<dbReference type="CDD" id="cd00090">
    <property type="entry name" value="HTH_ARSR"/>
    <property type="match status" value="1"/>
</dbReference>
<evidence type="ECO:0000313" key="6">
    <source>
        <dbReference type="EMBL" id="WUT81111.1"/>
    </source>
</evidence>
<reference evidence="6" key="1">
    <citation type="submission" date="2022-10" db="EMBL/GenBank/DDBJ databases">
        <title>The complete genomes of actinobacterial strains from the NBC collection.</title>
        <authorList>
            <person name="Joergensen T.S."/>
            <person name="Alvarez Arevalo M."/>
            <person name="Sterndorff E.B."/>
            <person name="Faurdal D."/>
            <person name="Vuksanovic O."/>
            <person name="Mourched A.-S."/>
            <person name="Charusanti P."/>
            <person name="Shaw S."/>
            <person name="Blin K."/>
            <person name="Weber T."/>
        </authorList>
    </citation>
    <scope>NUCLEOTIDE SEQUENCE</scope>
    <source>
        <strain evidence="6">NBC_00668</strain>
    </source>
</reference>
<evidence type="ECO:0000256" key="3">
    <source>
        <dbReference type="ARBA" id="ARBA00023163"/>
    </source>
</evidence>
<keyword evidence="1" id="KW-0805">Transcription regulation</keyword>
<dbReference type="Pfam" id="PF01638">
    <property type="entry name" value="HxlR"/>
    <property type="match status" value="1"/>
</dbReference>
<dbReference type="InterPro" id="IPR036390">
    <property type="entry name" value="WH_DNA-bd_sf"/>
</dbReference>
<feature type="region of interest" description="Disordered" evidence="4">
    <location>
        <begin position="1"/>
        <end position="25"/>
    </location>
</feature>
<organism evidence="6 7">
    <name type="scientific">Streptomyces melanogenes</name>
    <dbReference type="NCBI Taxonomy" id="67326"/>
    <lineage>
        <taxon>Bacteria</taxon>
        <taxon>Bacillati</taxon>
        <taxon>Actinomycetota</taxon>
        <taxon>Actinomycetes</taxon>
        <taxon>Kitasatosporales</taxon>
        <taxon>Streptomycetaceae</taxon>
        <taxon>Streptomyces</taxon>
    </lineage>
</organism>
<name>A0ABZ1XE15_9ACTN</name>
<evidence type="ECO:0000256" key="4">
    <source>
        <dbReference type="SAM" id="MobiDB-lite"/>
    </source>
</evidence>
<accession>A0ABZ1XE15</accession>
<feature type="compositionally biased region" description="Basic and acidic residues" evidence="4">
    <location>
        <begin position="1"/>
        <end position="11"/>
    </location>
</feature>
<sequence length="131" mass="14592">MGHQTETDSGRWDTGLVPSPPGRTVRPDADCPVEIALAAVSGRWTTLVLRELMHAELSFGALRERLPDISPKVLADRLHVLRERGLIAQERLPGFPVRTRYALTESGRLLRPLLIELYRTGEMLGERGATL</sequence>
<evidence type="ECO:0000256" key="1">
    <source>
        <dbReference type="ARBA" id="ARBA00023015"/>
    </source>
</evidence>
<dbReference type="InterPro" id="IPR036388">
    <property type="entry name" value="WH-like_DNA-bd_sf"/>
</dbReference>
<dbReference type="PROSITE" id="PS51118">
    <property type="entry name" value="HTH_HXLR"/>
    <property type="match status" value="1"/>
</dbReference>
<dbReference type="PANTHER" id="PTHR33204">
    <property type="entry name" value="TRANSCRIPTIONAL REGULATOR, MARR FAMILY"/>
    <property type="match status" value="1"/>
</dbReference>
<protein>
    <submittedName>
        <fullName evidence="6">Helix-turn-helix transcriptional regulator</fullName>
    </submittedName>
</protein>
<proteinExistence type="predicted"/>
<keyword evidence="3" id="KW-0804">Transcription</keyword>
<evidence type="ECO:0000256" key="2">
    <source>
        <dbReference type="ARBA" id="ARBA00023125"/>
    </source>
</evidence>
<dbReference type="Gene3D" id="1.10.10.10">
    <property type="entry name" value="Winged helix-like DNA-binding domain superfamily/Winged helix DNA-binding domain"/>
    <property type="match status" value="1"/>
</dbReference>
<evidence type="ECO:0000259" key="5">
    <source>
        <dbReference type="PROSITE" id="PS51118"/>
    </source>
</evidence>
<gene>
    <name evidence="6" type="ORF">OG515_02385</name>
</gene>
<keyword evidence="2" id="KW-0238">DNA-binding</keyword>
<feature type="domain" description="HTH hxlR-type" evidence="5">
    <location>
        <begin position="31"/>
        <end position="129"/>
    </location>
</feature>